<proteinExistence type="predicted"/>
<dbReference type="InterPro" id="IPR050171">
    <property type="entry name" value="MFS_Transporters"/>
</dbReference>
<feature type="transmembrane region" description="Helical" evidence="7">
    <location>
        <begin position="147"/>
        <end position="166"/>
    </location>
</feature>
<dbReference type="InterPro" id="IPR020846">
    <property type="entry name" value="MFS_dom"/>
</dbReference>
<dbReference type="STRING" id="46223.SAMN05421852_11757"/>
<evidence type="ECO:0000256" key="4">
    <source>
        <dbReference type="ARBA" id="ARBA00022692"/>
    </source>
</evidence>
<feature type="transmembrane region" description="Helical" evidence="7">
    <location>
        <begin position="21"/>
        <end position="42"/>
    </location>
</feature>
<dbReference type="InterPro" id="IPR036259">
    <property type="entry name" value="MFS_trans_sf"/>
</dbReference>
<keyword evidence="2" id="KW-0813">Transport</keyword>
<keyword evidence="4 7" id="KW-0812">Transmembrane</keyword>
<keyword evidence="10" id="KW-1185">Reference proteome</keyword>
<keyword evidence="5 7" id="KW-1133">Transmembrane helix</keyword>
<comment type="subcellular location">
    <subcellularLocation>
        <location evidence="1">Cell membrane</location>
        <topology evidence="1">Multi-pass membrane protein</topology>
    </subcellularLocation>
</comment>
<dbReference type="Gene3D" id="1.20.1250.20">
    <property type="entry name" value="MFS general substrate transporter like domains"/>
    <property type="match status" value="1"/>
</dbReference>
<dbReference type="Pfam" id="PF07690">
    <property type="entry name" value="MFS_1"/>
    <property type="match status" value="1"/>
</dbReference>
<reference evidence="9 10" key="1">
    <citation type="submission" date="2016-10" db="EMBL/GenBank/DDBJ databases">
        <authorList>
            <person name="de Groot N.N."/>
        </authorList>
    </citation>
    <scope>NUCLEOTIDE SEQUENCE [LARGE SCALE GENOMIC DNA]</scope>
    <source>
        <strain evidence="9 10">DSM 44778</strain>
    </source>
</reference>
<feature type="domain" description="Major facilitator superfamily (MFS) profile" evidence="8">
    <location>
        <begin position="20"/>
        <end position="395"/>
    </location>
</feature>
<feature type="transmembrane region" description="Helical" evidence="7">
    <location>
        <begin position="336"/>
        <end position="359"/>
    </location>
</feature>
<feature type="transmembrane region" description="Helical" evidence="7">
    <location>
        <begin position="279"/>
        <end position="297"/>
    </location>
</feature>
<evidence type="ECO:0000313" key="9">
    <source>
        <dbReference type="EMBL" id="SFJ69770.1"/>
    </source>
</evidence>
<dbReference type="GO" id="GO:0005886">
    <property type="term" value="C:plasma membrane"/>
    <property type="evidence" value="ECO:0007669"/>
    <property type="project" value="UniProtKB-SubCell"/>
</dbReference>
<dbReference type="PANTHER" id="PTHR23517">
    <property type="entry name" value="RESISTANCE PROTEIN MDTM, PUTATIVE-RELATED-RELATED"/>
    <property type="match status" value="1"/>
</dbReference>
<dbReference type="GO" id="GO:0022857">
    <property type="term" value="F:transmembrane transporter activity"/>
    <property type="evidence" value="ECO:0007669"/>
    <property type="project" value="InterPro"/>
</dbReference>
<feature type="transmembrane region" description="Helical" evidence="7">
    <location>
        <begin position="212"/>
        <end position="230"/>
    </location>
</feature>
<dbReference type="EMBL" id="FORR01000017">
    <property type="protein sequence ID" value="SFJ69770.1"/>
    <property type="molecule type" value="Genomic_DNA"/>
</dbReference>
<feature type="transmembrane region" description="Helical" evidence="7">
    <location>
        <begin position="172"/>
        <end position="192"/>
    </location>
</feature>
<dbReference type="RefSeq" id="WP_175482501.1">
    <property type="nucleotide sequence ID" value="NZ_FORR01000017.1"/>
</dbReference>
<feature type="transmembrane region" description="Helical" evidence="7">
    <location>
        <begin position="48"/>
        <end position="65"/>
    </location>
</feature>
<feature type="transmembrane region" description="Helical" evidence="7">
    <location>
        <begin position="371"/>
        <end position="390"/>
    </location>
</feature>
<evidence type="ECO:0000256" key="5">
    <source>
        <dbReference type="ARBA" id="ARBA00022989"/>
    </source>
</evidence>
<gene>
    <name evidence="9" type="ORF">SAMN05421852_11757</name>
</gene>
<name>A0A1I3TGL3_9BACL</name>
<dbReference type="AlphaFoldDB" id="A0A1I3TGL3"/>
<feature type="transmembrane region" description="Helical" evidence="7">
    <location>
        <begin position="303"/>
        <end position="324"/>
    </location>
</feature>
<evidence type="ECO:0000313" key="10">
    <source>
        <dbReference type="Proteomes" id="UP000199545"/>
    </source>
</evidence>
<dbReference type="PROSITE" id="PS50850">
    <property type="entry name" value="MFS"/>
    <property type="match status" value="1"/>
</dbReference>
<evidence type="ECO:0000259" key="8">
    <source>
        <dbReference type="PROSITE" id="PS50850"/>
    </source>
</evidence>
<evidence type="ECO:0000256" key="7">
    <source>
        <dbReference type="SAM" id="Phobius"/>
    </source>
</evidence>
<dbReference type="Proteomes" id="UP000199545">
    <property type="component" value="Unassembled WGS sequence"/>
</dbReference>
<dbReference type="SUPFAM" id="SSF103473">
    <property type="entry name" value="MFS general substrate transporter"/>
    <property type="match status" value="1"/>
</dbReference>
<accession>A0A1I3TGL3</accession>
<keyword evidence="3" id="KW-1003">Cell membrane</keyword>
<evidence type="ECO:0000256" key="1">
    <source>
        <dbReference type="ARBA" id="ARBA00004651"/>
    </source>
</evidence>
<evidence type="ECO:0000256" key="6">
    <source>
        <dbReference type="ARBA" id="ARBA00023136"/>
    </source>
</evidence>
<sequence>MNNPRNITNTSSEISLGWRTWLIILIDFIICIIFYMFVPYLASYFNHALGYSTSLIGVILAVRLISQQGLAMIGGSLADQFGYKKIAILGFIIRGVGFAGMGTTTNVTLILLYAFLSGAGGAMFSPVIKILIAVFTPSEKYKESYSLLHMAENAGAILGPTLGLFIHQDQFVVLSLIAGIVFCLIGVSFLFIHDIPSPSKSMSWRKSSIQIIQNPFFLFFTFMMIPYHAIYQQIYISIPLTAERLTGSSGWLFPLMTLMIILFQWPVTQYFKEKSWNQTLFAAYFCLSLTFIVMGMSSKIWSIIFGLAGIAFATMTLLPAYQTYIAKMAAHGSLGAYFGFSYIAAAIGGALGNVLGGMLYSYFSDINKPEWLWTTFALLCLISAFGCIAYRSLSKTPYSDY</sequence>
<evidence type="ECO:0000256" key="3">
    <source>
        <dbReference type="ARBA" id="ARBA00022475"/>
    </source>
</evidence>
<protein>
    <submittedName>
        <fullName evidence="9">Major Facilitator Superfamily protein</fullName>
    </submittedName>
</protein>
<keyword evidence="6 7" id="KW-0472">Membrane</keyword>
<feature type="transmembrane region" description="Helical" evidence="7">
    <location>
        <begin position="86"/>
        <end position="104"/>
    </location>
</feature>
<feature type="transmembrane region" description="Helical" evidence="7">
    <location>
        <begin position="250"/>
        <end position="267"/>
    </location>
</feature>
<organism evidence="9 10">
    <name type="scientific">Thermoflavimicrobium dichotomicum</name>
    <dbReference type="NCBI Taxonomy" id="46223"/>
    <lineage>
        <taxon>Bacteria</taxon>
        <taxon>Bacillati</taxon>
        <taxon>Bacillota</taxon>
        <taxon>Bacilli</taxon>
        <taxon>Bacillales</taxon>
        <taxon>Thermoactinomycetaceae</taxon>
        <taxon>Thermoflavimicrobium</taxon>
    </lineage>
</organism>
<dbReference type="PANTHER" id="PTHR23517:SF2">
    <property type="entry name" value="MULTIDRUG RESISTANCE PROTEIN MDTH"/>
    <property type="match status" value="1"/>
</dbReference>
<feature type="transmembrane region" description="Helical" evidence="7">
    <location>
        <begin position="110"/>
        <end position="135"/>
    </location>
</feature>
<dbReference type="InterPro" id="IPR011701">
    <property type="entry name" value="MFS"/>
</dbReference>
<evidence type="ECO:0000256" key="2">
    <source>
        <dbReference type="ARBA" id="ARBA00022448"/>
    </source>
</evidence>